<organism evidence="2 3">
    <name type="scientific">Camelimonas lactis</name>
    <dbReference type="NCBI Taxonomy" id="659006"/>
    <lineage>
        <taxon>Bacteria</taxon>
        <taxon>Pseudomonadati</taxon>
        <taxon>Pseudomonadota</taxon>
        <taxon>Alphaproteobacteria</taxon>
        <taxon>Hyphomicrobiales</taxon>
        <taxon>Chelatococcaceae</taxon>
        <taxon>Camelimonas</taxon>
    </lineage>
</organism>
<dbReference type="PANTHER" id="PTHR21310:SF57">
    <property type="entry name" value="BLR2944 PROTEIN"/>
    <property type="match status" value="1"/>
</dbReference>
<dbReference type="InterPro" id="IPR041726">
    <property type="entry name" value="ACAD10_11_N"/>
</dbReference>
<evidence type="ECO:0000313" key="2">
    <source>
        <dbReference type="EMBL" id="TCO11782.1"/>
    </source>
</evidence>
<gene>
    <name evidence="2" type="ORF">EV666_11157</name>
</gene>
<dbReference type="Pfam" id="PF01636">
    <property type="entry name" value="APH"/>
    <property type="match status" value="1"/>
</dbReference>
<protein>
    <submittedName>
        <fullName evidence="2">Aminoglycoside phosphotransferase (APT) family kinase protein</fullName>
    </submittedName>
</protein>
<keyword evidence="2" id="KW-0808">Transferase</keyword>
<dbReference type="EMBL" id="SLWL01000011">
    <property type="protein sequence ID" value="TCO11782.1"/>
    <property type="molecule type" value="Genomic_DNA"/>
</dbReference>
<dbReference type="GO" id="GO:0016301">
    <property type="term" value="F:kinase activity"/>
    <property type="evidence" value="ECO:0007669"/>
    <property type="project" value="UniProtKB-KW"/>
</dbReference>
<dbReference type="SUPFAM" id="SSF56112">
    <property type="entry name" value="Protein kinase-like (PK-like)"/>
    <property type="match status" value="1"/>
</dbReference>
<dbReference type="Gene3D" id="3.90.1200.10">
    <property type="match status" value="1"/>
</dbReference>
<comment type="caution">
    <text evidence="2">The sequence shown here is derived from an EMBL/GenBank/DDBJ whole genome shotgun (WGS) entry which is preliminary data.</text>
</comment>
<dbReference type="InterPro" id="IPR051678">
    <property type="entry name" value="AGP_Transferase"/>
</dbReference>
<dbReference type="AlphaFoldDB" id="A0A4R2GQK6"/>
<dbReference type="PANTHER" id="PTHR21310">
    <property type="entry name" value="AMINOGLYCOSIDE PHOSPHOTRANSFERASE-RELATED-RELATED"/>
    <property type="match status" value="1"/>
</dbReference>
<feature type="domain" description="Aminoglycoside phosphotransferase" evidence="1">
    <location>
        <begin position="43"/>
        <end position="280"/>
    </location>
</feature>
<dbReference type="InterPro" id="IPR002575">
    <property type="entry name" value="Aminoglycoside_PTrfase"/>
</dbReference>
<keyword evidence="3" id="KW-1185">Reference proteome</keyword>
<keyword evidence="2" id="KW-0418">Kinase</keyword>
<evidence type="ECO:0000259" key="1">
    <source>
        <dbReference type="Pfam" id="PF01636"/>
    </source>
</evidence>
<dbReference type="InterPro" id="IPR011009">
    <property type="entry name" value="Kinase-like_dom_sf"/>
</dbReference>
<dbReference type="Proteomes" id="UP000294881">
    <property type="component" value="Unassembled WGS sequence"/>
</dbReference>
<accession>A0A4R2GQK6</accession>
<proteinExistence type="predicted"/>
<dbReference type="Gene3D" id="3.30.200.20">
    <property type="entry name" value="Phosphorylase Kinase, domain 1"/>
    <property type="match status" value="1"/>
</dbReference>
<sequence length="345" mass="37393">MKPATDAIAARTTLDDQALLTQELSRIAGQLAPGATAVVDMMRLSGGASQETWAFRAVGSAVDVGLILRRAPGGWRQADGAAGLETEAAVIRAAGARGVPVPEVMRVLTPEDGVGRGFITRRVEGETIARKILRDAEFAHARTFLAEQCGGILARIAKVDVAALPPLRLSPARQQLDDLLRRWRGMNLHKPVFELAFRWLAERCPPDPAQPVLVHGDFRNGNLIIGPDGVRAVLDWEIAHLGDPMEDLAWICVNSWRFGALDQPAGGFGSREQLFAGYEKAGGRKVDPQQVRFWEALGSLRWGIACTGMIDTFRSGLDAGVERAMIARRASETEIDLLNLIAPRA</sequence>
<name>A0A4R2GQK6_9HYPH</name>
<dbReference type="CDD" id="cd05154">
    <property type="entry name" value="ACAD10_11_N-like"/>
    <property type="match status" value="1"/>
</dbReference>
<evidence type="ECO:0000313" key="3">
    <source>
        <dbReference type="Proteomes" id="UP000294881"/>
    </source>
</evidence>
<reference evidence="2 3" key="1">
    <citation type="submission" date="2019-03" db="EMBL/GenBank/DDBJ databases">
        <title>Genomic Encyclopedia of Type Strains, Phase IV (KMG-IV): sequencing the most valuable type-strain genomes for metagenomic binning, comparative biology and taxonomic classification.</title>
        <authorList>
            <person name="Goeker M."/>
        </authorList>
    </citation>
    <scope>NUCLEOTIDE SEQUENCE [LARGE SCALE GENOMIC DNA]</scope>
    <source>
        <strain evidence="2 3">DSM 22958</strain>
    </source>
</reference>